<keyword evidence="3" id="KW-1185">Reference proteome</keyword>
<name>A0ABV7T180_9GAMM</name>
<reference evidence="3" key="1">
    <citation type="journal article" date="2019" name="Int. J. Syst. Evol. Microbiol.">
        <title>The Global Catalogue of Microorganisms (GCM) 10K type strain sequencing project: providing services to taxonomists for standard genome sequencing and annotation.</title>
        <authorList>
            <consortium name="The Broad Institute Genomics Platform"/>
            <consortium name="The Broad Institute Genome Sequencing Center for Infectious Disease"/>
            <person name="Wu L."/>
            <person name="Ma J."/>
        </authorList>
    </citation>
    <scope>NUCLEOTIDE SEQUENCE [LARGE SCALE GENOMIC DNA]</scope>
    <source>
        <strain evidence="3">KCTC 42447</strain>
    </source>
</reference>
<evidence type="ECO:0000313" key="3">
    <source>
        <dbReference type="Proteomes" id="UP001595630"/>
    </source>
</evidence>
<dbReference type="Pfam" id="PF12697">
    <property type="entry name" value="Abhydrolase_6"/>
    <property type="match status" value="1"/>
</dbReference>
<dbReference type="EMBL" id="JBHRXZ010000001">
    <property type="protein sequence ID" value="MFC3606228.1"/>
    <property type="molecule type" value="Genomic_DNA"/>
</dbReference>
<dbReference type="RefSeq" id="WP_386360037.1">
    <property type="nucleotide sequence ID" value="NZ_JBHRXZ010000001.1"/>
</dbReference>
<dbReference type="SUPFAM" id="SSF53474">
    <property type="entry name" value="alpha/beta-Hydrolases"/>
    <property type="match status" value="1"/>
</dbReference>
<sequence>MAKHSDVVLIHGAWAGSWVWDGLLDGLRAAGFRPHAVDLPGNGQDNTPPGEVHLQRYVDHVARLIERLDGPVHLVGHSGGGITATAVAERLAERIASVSYIAGMMLPSGAGFADLCRELVQDFPEAAGIGPWLQATESGSEVPPEVACAFFFHDAPVAAALRAARRLVPQPDGGRALHAHWSAARFGQLPRLYVECSADRSVVPIVQQEMQHRVPGAQRLVLDCGHAPQLAAPDQLLYGLIEFFSRHPRPVYCMATVANPQE</sequence>
<dbReference type="GO" id="GO:0016787">
    <property type="term" value="F:hydrolase activity"/>
    <property type="evidence" value="ECO:0007669"/>
    <property type="project" value="UniProtKB-KW"/>
</dbReference>
<comment type="caution">
    <text evidence="2">The sequence shown here is derived from an EMBL/GenBank/DDBJ whole genome shotgun (WGS) entry which is preliminary data.</text>
</comment>
<feature type="domain" description="AB hydrolase-1" evidence="1">
    <location>
        <begin position="7"/>
        <end position="236"/>
    </location>
</feature>
<dbReference type="PANTHER" id="PTHR37017">
    <property type="entry name" value="AB HYDROLASE-1 DOMAIN-CONTAINING PROTEIN-RELATED"/>
    <property type="match status" value="1"/>
</dbReference>
<dbReference type="InterPro" id="IPR052897">
    <property type="entry name" value="Sec-Metab_Biosynth_Hydrolase"/>
</dbReference>
<gene>
    <name evidence="2" type="ORF">ACFOMF_00295</name>
</gene>
<accession>A0ABV7T180</accession>
<organism evidence="2 3">
    <name type="scientific">Stutzerimonas tarimensis</name>
    <dbReference type="NCBI Taxonomy" id="1507735"/>
    <lineage>
        <taxon>Bacteria</taxon>
        <taxon>Pseudomonadati</taxon>
        <taxon>Pseudomonadota</taxon>
        <taxon>Gammaproteobacteria</taxon>
        <taxon>Pseudomonadales</taxon>
        <taxon>Pseudomonadaceae</taxon>
        <taxon>Stutzerimonas</taxon>
    </lineage>
</organism>
<keyword evidence="2" id="KW-0378">Hydrolase</keyword>
<dbReference type="Gene3D" id="3.40.50.1820">
    <property type="entry name" value="alpha/beta hydrolase"/>
    <property type="match status" value="1"/>
</dbReference>
<dbReference type="PANTHER" id="PTHR37017:SF11">
    <property type="entry name" value="ESTERASE_LIPASE_THIOESTERASE DOMAIN-CONTAINING PROTEIN"/>
    <property type="match status" value="1"/>
</dbReference>
<protein>
    <submittedName>
        <fullName evidence="2">Alpha/beta fold hydrolase</fullName>
    </submittedName>
</protein>
<dbReference type="InterPro" id="IPR029058">
    <property type="entry name" value="AB_hydrolase_fold"/>
</dbReference>
<evidence type="ECO:0000259" key="1">
    <source>
        <dbReference type="Pfam" id="PF12697"/>
    </source>
</evidence>
<dbReference type="InterPro" id="IPR000073">
    <property type="entry name" value="AB_hydrolase_1"/>
</dbReference>
<dbReference type="Proteomes" id="UP001595630">
    <property type="component" value="Unassembled WGS sequence"/>
</dbReference>
<proteinExistence type="predicted"/>
<evidence type="ECO:0000313" key="2">
    <source>
        <dbReference type="EMBL" id="MFC3606228.1"/>
    </source>
</evidence>